<feature type="region of interest" description="Disordered" evidence="7">
    <location>
        <begin position="1645"/>
        <end position="1718"/>
    </location>
</feature>
<dbReference type="SMART" id="SM00220">
    <property type="entry name" value="S_TKc"/>
    <property type="match status" value="1"/>
</dbReference>
<feature type="compositionally biased region" description="Polar residues" evidence="7">
    <location>
        <begin position="615"/>
        <end position="625"/>
    </location>
</feature>
<reference evidence="9 10" key="1">
    <citation type="journal article" date="2015" name="Genome Biol. Evol.">
        <title>Comparative Genomics of a Bacterivorous Green Alga Reveals Evolutionary Causalities and Consequences of Phago-Mixotrophic Mode of Nutrition.</title>
        <authorList>
            <person name="Burns J.A."/>
            <person name="Paasch A."/>
            <person name="Narechania A."/>
            <person name="Kim E."/>
        </authorList>
    </citation>
    <scope>NUCLEOTIDE SEQUENCE [LARGE SCALE GENOMIC DNA]</scope>
    <source>
        <strain evidence="9 10">PLY_AMNH</strain>
    </source>
</reference>
<feature type="region of interest" description="Disordered" evidence="7">
    <location>
        <begin position="1502"/>
        <end position="1527"/>
    </location>
</feature>
<dbReference type="InterPro" id="IPR000719">
    <property type="entry name" value="Prot_kinase_dom"/>
</dbReference>
<feature type="region of interest" description="Disordered" evidence="7">
    <location>
        <begin position="1542"/>
        <end position="1611"/>
    </location>
</feature>
<feature type="region of interest" description="Disordered" evidence="7">
    <location>
        <begin position="943"/>
        <end position="1041"/>
    </location>
</feature>
<evidence type="ECO:0000259" key="8">
    <source>
        <dbReference type="PROSITE" id="PS50011"/>
    </source>
</evidence>
<feature type="compositionally biased region" description="Basic and acidic residues" evidence="7">
    <location>
        <begin position="1985"/>
        <end position="1995"/>
    </location>
</feature>
<dbReference type="Proteomes" id="UP001190700">
    <property type="component" value="Unassembled WGS sequence"/>
</dbReference>
<feature type="region of interest" description="Disordered" evidence="7">
    <location>
        <begin position="35"/>
        <end position="165"/>
    </location>
</feature>
<feature type="compositionally biased region" description="Polar residues" evidence="7">
    <location>
        <begin position="736"/>
        <end position="746"/>
    </location>
</feature>
<feature type="region of interest" description="Disordered" evidence="7">
    <location>
        <begin position="434"/>
        <end position="453"/>
    </location>
</feature>
<evidence type="ECO:0000313" key="9">
    <source>
        <dbReference type="EMBL" id="KAK3275152.1"/>
    </source>
</evidence>
<feature type="region of interest" description="Disordered" evidence="7">
    <location>
        <begin position="1842"/>
        <end position="1931"/>
    </location>
</feature>
<evidence type="ECO:0000256" key="3">
    <source>
        <dbReference type="ARBA" id="ARBA00022679"/>
    </source>
</evidence>
<feature type="region of interest" description="Disordered" evidence="7">
    <location>
        <begin position="809"/>
        <end position="844"/>
    </location>
</feature>
<dbReference type="SUPFAM" id="SSF56112">
    <property type="entry name" value="Protein kinase-like (PK-like)"/>
    <property type="match status" value="1"/>
</dbReference>
<dbReference type="PANTHER" id="PTHR44167">
    <property type="entry name" value="OVARIAN-SPECIFIC SERINE/THREONINE-PROTEIN KINASE LOK-RELATED"/>
    <property type="match status" value="1"/>
</dbReference>
<comment type="caution">
    <text evidence="9">The sequence shown here is derived from an EMBL/GenBank/DDBJ whole genome shotgun (WGS) entry which is preliminary data.</text>
</comment>
<feature type="compositionally biased region" description="Polar residues" evidence="7">
    <location>
        <begin position="1542"/>
        <end position="1552"/>
    </location>
</feature>
<evidence type="ECO:0000256" key="1">
    <source>
        <dbReference type="ARBA" id="ARBA00012513"/>
    </source>
</evidence>
<evidence type="ECO:0000256" key="7">
    <source>
        <dbReference type="SAM" id="MobiDB-lite"/>
    </source>
</evidence>
<evidence type="ECO:0000256" key="2">
    <source>
        <dbReference type="ARBA" id="ARBA00022527"/>
    </source>
</evidence>
<accession>A0AAE0GBM5</accession>
<feature type="region of interest" description="Disordered" evidence="7">
    <location>
        <begin position="1057"/>
        <end position="1122"/>
    </location>
</feature>
<keyword evidence="4" id="KW-0547">Nucleotide-binding</keyword>
<keyword evidence="3" id="KW-0808">Transferase</keyword>
<feature type="region of interest" description="Disordered" evidence="7">
    <location>
        <begin position="868"/>
        <end position="895"/>
    </location>
</feature>
<feature type="non-terminal residue" evidence="9">
    <location>
        <position position="1"/>
    </location>
</feature>
<dbReference type="Gene3D" id="3.30.200.20">
    <property type="entry name" value="Phosphorylase Kinase, domain 1"/>
    <property type="match status" value="1"/>
</dbReference>
<feature type="domain" description="Protein kinase" evidence="8">
    <location>
        <begin position="1351"/>
        <end position="2237"/>
    </location>
</feature>
<dbReference type="Gene3D" id="1.10.510.10">
    <property type="entry name" value="Transferase(Phosphotransferase) domain 1"/>
    <property type="match status" value="2"/>
</dbReference>
<keyword evidence="6" id="KW-0067">ATP-binding</keyword>
<dbReference type="PROSITE" id="PS00108">
    <property type="entry name" value="PROTEIN_KINASE_ST"/>
    <property type="match status" value="1"/>
</dbReference>
<feature type="compositionally biased region" description="Gly residues" evidence="7">
    <location>
        <begin position="1103"/>
        <end position="1114"/>
    </location>
</feature>
<feature type="compositionally biased region" description="Basic and acidic residues" evidence="7">
    <location>
        <begin position="552"/>
        <end position="565"/>
    </location>
</feature>
<sequence length="2238" mass="229197">VGLEPVPLMRSAPPLSPPVLPLRGDVAKAYSTLLTAAPPMSDPSAASTRALSSAEDYPARGRPRGRPRGRTGARGGVIRDMPPAAAPVMDSRSPSKIRGRGRARGKGGRTPSMARDSSTLDSPSMPPNDSLATSPVVGTARTPLPPAVPTASHGSLPTQRAESGAAVDMQAQPSHLPAHGVAPRDDLPLAGVSGFAGMGGKLASPMQPPPKFGAVVPAAASPHGAVLAGTLAESALEGLMGVVLSIDGTLALNGGGGASPQARQPQMHPSRAAAGDTLDAQEAAVAVAHDMEEGPEGAAANGSQAVPAELEQPVRFPVAGGQPSGSIPAARPPYTALVSQHLGVLSEASEQVGGGVAPGGRQPEQSWSELVASAVAPEDGEMEEAPMQAVAVAGSWGGAEPELATEQIKASTAPASVAHEAQCGANIEPSVAASTGEEEAEAHAAVGVEEAHTSQGAAGTAVISRGGAGQLSSYAEEAEAVGTPSQTGPGRMTWAEAEPVTAARDEEGATAPSITADIIPEEALRLGRSGEQSNVPQPGHGDEGKVTQSGARDNDAVAQSDRRINGDVAQSDWRNDGDVAQSEQRNGGDGDVAQSDRRNDGGVAQLEQRNDVDVAQSNKNDAVDSNQRDEGGVAQSNQRDEGGVAQSNQRDEGGVAQSNQRDEGGVAQSNQRDEGGVAQSNQRDEGDVAQSNQRGERGVAQSEEREEGDVANANETDEGDGALSNQRDEGEVAQLGQKNQGDTGHTCQKDKDAAAQSGPRQQGDAAQAGDGNTSGTVHAEGLPGRRTSTGARPWTMFYLPLEASDTAVGCTSRDLPPDAPAQSPWPDTVPPVAASEATDSMSSQTYVAEPTAVNGELRGTGVMPEPCKQNQRTVPLASPPGATAKGISRKVRGGPVRRKKWRLSQRSVMSVICGEYVRLKRLRDPKRPSRDQAVQITLERSADASAQLTQKRPLEVTGEGASCPLKRKRQSETVGTQGTEGTEGHPSQTPSSDIQDHGAGTAGEVGNLPQPAPRPTPPAWSDSAPTTSRGSSAPPSPLPGVSQACKRVLRTMQEGETALSGIGGDATVSQGEGDGRGTHGEKVPQGGAEDAGAARERAVGDPGAAGGGGWGAGSVGELAGPDVHPEALEGLRTDVDVAGMMEDSSHNYQLEWESLMQPSGATLPTAAEIGAPPAPVLPTIGEGGYDSSAGGYRNEIRTSQGGMHGTAETAGDAREIDMFEREVCGAMANLQDPVQPLAAGTCGEGVLVPEHSAAGLLVAGASSGGGQGNQVTQLAPRPGEGGQGMLPRAARGHGAMPPVGQHWSGAAVPLPLTLQEQREEQWRRKAKARLSAAVPGMFDLWGGDMPAVEGHTLVAKLGEGSYRAVFEALRHRTQAETLLGGGAEAVVLKFLSPLLSTSQVTTEVNALNRLRGCPNVVQLRYLLNLRRQGGGCVLAFPFVQGDDFRDFLRGASLQDVKRYLRALLTALKHTHSRGLVHRDIKPSNFLYCRASGEGCLIDFGSSKSETPPSATAPPAASHGPRKASSAAPRVVVAVEAAGGLRTQSGLHTSASMESAREGVAGERQPSGKGRKRGRASGGAVGSAHGRSKVPPPAPLPHGGGEGSGAALHELGGGWQPVAAGAAAAGGRAQVSDFAQEAERGVMAMGQAGGEGGADPKSSGGSKAAKAAGRRQPGSGKLAKQGAGEVAPKKRWVSKWGGASKPSRRQSGGGAGRSGVEPHAAAEEPMVLHGAESAADVGTWILPPVPPEEGALAGAALDLHGCMDGGFAEAIQEVMTEPYISQAPDAELPELFRANELTDLGGVGSAVTGATQPAPSSSLQSVWQELSVGDALGVIGNIGSLTLSPVKKRPGLREARNGSPSPERTATGTTGGVNTAALYGFSPKGPPRGNLGPSRLAQGTRRGLEDEVSSKSRSPSSHSPPQPERAIPRRPGRCKTVAGRALLTPTGCLATSSAHRQRAPAARGTPMPQWGLKRLRRGVPGSGQDSPERPGRHADDGTIGAVGGSPEACRGAESSSGMTPSEDSSQGDGGMHRAPWRQAKRNRRVLADTDTEGGSRDGRSCCTEDDADASGGARGGRGDSDGFAGGGDEWQSPEGDCTGTRGFRAPEVLLGVAGQTCAVDMWSVGVVMASLLTGRFPFFSTGQDDQAALTEIAILCGGEAIEQLAHSIGLNLRELPPLQVTHGNLSTGAAMWMRMAGGDRFLQSSEIPQKAWDLLQQCLEVDPAKRITAEAALRHSFLA</sequence>
<feature type="compositionally biased region" description="Basic residues" evidence="7">
    <location>
        <begin position="95"/>
        <end position="107"/>
    </location>
</feature>
<dbReference type="InterPro" id="IPR008271">
    <property type="entry name" value="Ser/Thr_kinase_AS"/>
</dbReference>
<dbReference type="EC" id="2.7.11.1" evidence="1"/>
<gene>
    <name evidence="9" type="ORF">CYMTET_16702</name>
</gene>
<dbReference type="GO" id="GO:0005524">
    <property type="term" value="F:ATP binding"/>
    <property type="evidence" value="ECO:0007669"/>
    <property type="project" value="UniProtKB-KW"/>
</dbReference>
<dbReference type="EMBL" id="LGRX02007379">
    <property type="protein sequence ID" value="KAK3275152.1"/>
    <property type="molecule type" value="Genomic_DNA"/>
</dbReference>
<feature type="compositionally biased region" description="Low complexity" evidence="7">
    <location>
        <begin position="1654"/>
        <end position="1666"/>
    </location>
</feature>
<feature type="compositionally biased region" description="Basic and acidic residues" evidence="7">
    <location>
        <begin position="1073"/>
        <end position="1082"/>
    </location>
</feature>
<proteinExistence type="predicted"/>
<feature type="compositionally biased region" description="Polar residues" evidence="7">
    <location>
        <begin position="2012"/>
        <end position="2025"/>
    </location>
</feature>
<dbReference type="PANTHER" id="PTHR44167:SF23">
    <property type="entry name" value="CDC7 KINASE, ISOFORM A-RELATED"/>
    <property type="match status" value="1"/>
</dbReference>
<feature type="compositionally biased region" description="Acidic residues" evidence="7">
    <location>
        <begin position="704"/>
        <end position="720"/>
    </location>
</feature>
<dbReference type="Pfam" id="PF00069">
    <property type="entry name" value="Pkinase"/>
    <property type="match status" value="2"/>
</dbReference>
<feature type="compositionally biased region" description="Basic residues" evidence="7">
    <location>
        <begin position="61"/>
        <end position="71"/>
    </location>
</feature>
<feature type="compositionally biased region" description="Basic residues" evidence="7">
    <location>
        <begin position="2033"/>
        <end position="2043"/>
    </location>
</feature>
<feature type="compositionally biased region" description="Polar residues" evidence="7">
    <location>
        <begin position="1023"/>
        <end position="1033"/>
    </location>
</feature>
<dbReference type="InterPro" id="IPR011009">
    <property type="entry name" value="Kinase-like_dom_sf"/>
</dbReference>
<keyword evidence="2" id="KW-0723">Serine/threonine-protein kinase</keyword>
<evidence type="ECO:0000256" key="6">
    <source>
        <dbReference type="ARBA" id="ARBA00022840"/>
    </source>
</evidence>
<keyword evidence="10" id="KW-1185">Reference proteome</keyword>
<protein>
    <recommendedName>
        <fullName evidence="1">non-specific serine/threonine protein kinase</fullName>
        <ecNumber evidence="1">2.7.11.1</ecNumber>
    </recommendedName>
</protein>
<dbReference type="GO" id="GO:0004674">
    <property type="term" value="F:protein serine/threonine kinase activity"/>
    <property type="evidence" value="ECO:0007669"/>
    <property type="project" value="UniProtKB-KW"/>
</dbReference>
<evidence type="ECO:0000256" key="5">
    <source>
        <dbReference type="ARBA" id="ARBA00022777"/>
    </source>
</evidence>
<dbReference type="GO" id="GO:0044773">
    <property type="term" value="P:mitotic DNA damage checkpoint signaling"/>
    <property type="evidence" value="ECO:0007669"/>
    <property type="project" value="TreeGrafter"/>
</dbReference>
<evidence type="ECO:0000256" key="4">
    <source>
        <dbReference type="ARBA" id="ARBA00022741"/>
    </source>
</evidence>
<feature type="compositionally biased region" description="Low complexity" evidence="7">
    <location>
        <begin position="1864"/>
        <end position="1876"/>
    </location>
</feature>
<keyword evidence="5" id="KW-0418">Kinase</keyword>
<organism evidence="9 10">
    <name type="scientific">Cymbomonas tetramitiformis</name>
    <dbReference type="NCBI Taxonomy" id="36881"/>
    <lineage>
        <taxon>Eukaryota</taxon>
        <taxon>Viridiplantae</taxon>
        <taxon>Chlorophyta</taxon>
        <taxon>Pyramimonadophyceae</taxon>
        <taxon>Pyramimonadales</taxon>
        <taxon>Pyramimonadaceae</taxon>
        <taxon>Cymbomonas</taxon>
    </lineage>
</organism>
<name>A0AAE0GBM5_9CHLO</name>
<feature type="compositionally biased region" description="Polar residues" evidence="7">
    <location>
        <begin position="152"/>
        <end position="161"/>
    </location>
</feature>
<dbReference type="GO" id="GO:0005634">
    <property type="term" value="C:nucleus"/>
    <property type="evidence" value="ECO:0007669"/>
    <property type="project" value="TreeGrafter"/>
</dbReference>
<feature type="region of interest" description="Disordered" evidence="7">
    <location>
        <begin position="1947"/>
        <end position="2098"/>
    </location>
</feature>
<dbReference type="PROSITE" id="PS50011">
    <property type="entry name" value="PROTEIN_KINASE_DOM"/>
    <property type="match status" value="1"/>
</dbReference>
<evidence type="ECO:0000313" key="10">
    <source>
        <dbReference type="Proteomes" id="UP001190700"/>
    </source>
</evidence>
<feature type="region of interest" description="Disordered" evidence="7">
    <location>
        <begin position="529"/>
        <end position="791"/>
    </location>
</feature>
<feature type="compositionally biased region" description="Low complexity" evidence="7">
    <location>
        <begin position="36"/>
        <end position="47"/>
    </location>
</feature>